<dbReference type="EMBL" id="JAPDRQ010000001">
    <property type="protein sequence ID" value="KAJ9664708.1"/>
    <property type="molecule type" value="Genomic_DNA"/>
</dbReference>
<keyword evidence="2" id="KW-1185">Reference proteome</keyword>
<sequence length="222" mass="24362">MAPTKRSRPAFSPPRPGKSKSDLKTSNGTTSRRKTTSTSTSKKSSSRPTPNNSRKRARKTLSPDEDEEDEEDRHAGRSALALVDMQAGEDDDDDDEDEEEEEDIVDDEKNNDDVAESPSESEPEMILAEITTSSEPSTAPIPEALVHKLLQHHFEKPATKLSADARTVVGRYLEVFVREAIMRSAFEREQREGGVDGAGGGGGGFLEVEDLERSAVQLCLDF</sequence>
<organism evidence="1 2">
    <name type="scientific">Neophaeococcomyces mojaviensis</name>
    <dbReference type="NCBI Taxonomy" id="3383035"/>
    <lineage>
        <taxon>Eukaryota</taxon>
        <taxon>Fungi</taxon>
        <taxon>Dikarya</taxon>
        <taxon>Ascomycota</taxon>
        <taxon>Pezizomycotina</taxon>
        <taxon>Eurotiomycetes</taxon>
        <taxon>Chaetothyriomycetidae</taxon>
        <taxon>Chaetothyriales</taxon>
        <taxon>Chaetothyriales incertae sedis</taxon>
        <taxon>Neophaeococcomyces</taxon>
    </lineage>
</organism>
<protein>
    <submittedName>
        <fullName evidence="1">Uncharacterized protein</fullName>
    </submittedName>
</protein>
<accession>A0ACC3AKY6</accession>
<proteinExistence type="predicted"/>
<gene>
    <name evidence="1" type="ORF">H2198_000054</name>
</gene>
<evidence type="ECO:0000313" key="2">
    <source>
        <dbReference type="Proteomes" id="UP001172386"/>
    </source>
</evidence>
<dbReference type="Proteomes" id="UP001172386">
    <property type="component" value="Unassembled WGS sequence"/>
</dbReference>
<evidence type="ECO:0000313" key="1">
    <source>
        <dbReference type="EMBL" id="KAJ9664708.1"/>
    </source>
</evidence>
<name>A0ACC3AKY6_9EURO</name>
<reference evidence="1" key="1">
    <citation type="submission" date="2022-10" db="EMBL/GenBank/DDBJ databases">
        <title>Culturing micro-colonial fungi from biological soil crusts in the Mojave desert and describing Neophaeococcomyces mojavensis, and introducing the new genera and species Taxawa tesnikishii.</title>
        <authorList>
            <person name="Kurbessoian T."/>
            <person name="Stajich J.E."/>
        </authorList>
    </citation>
    <scope>NUCLEOTIDE SEQUENCE</scope>
    <source>
        <strain evidence="1">JES_112</strain>
    </source>
</reference>
<comment type="caution">
    <text evidence="1">The sequence shown here is derived from an EMBL/GenBank/DDBJ whole genome shotgun (WGS) entry which is preliminary data.</text>
</comment>